<keyword evidence="7" id="KW-1185">Reference proteome</keyword>
<feature type="domain" description="PPIase cyclophilin-type" evidence="5">
    <location>
        <begin position="32"/>
        <end position="135"/>
    </location>
</feature>
<keyword evidence="2 4" id="KW-0697">Rotamase</keyword>
<dbReference type="EMBL" id="JAVHJL010000001">
    <property type="protein sequence ID" value="KAK6511962.1"/>
    <property type="molecule type" value="Genomic_DNA"/>
</dbReference>
<evidence type="ECO:0000256" key="4">
    <source>
        <dbReference type="RuleBase" id="RU363019"/>
    </source>
</evidence>
<dbReference type="SUPFAM" id="SSF50891">
    <property type="entry name" value="Cyclophilin-like"/>
    <property type="match status" value="1"/>
</dbReference>
<accession>A0AAV9WQW3</accession>
<dbReference type="InterPro" id="IPR044666">
    <property type="entry name" value="Cyclophilin_A-like"/>
</dbReference>
<dbReference type="PRINTS" id="PR00153">
    <property type="entry name" value="CSAPPISMRASE"/>
</dbReference>
<keyword evidence="3 4" id="KW-0413">Isomerase</keyword>
<dbReference type="EC" id="5.2.1.8" evidence="4"/>
<comment type="similarity">
    <text evidence="4">Belongs to the cyclophilin-type PPIase family.</text>
</comment>
<organism evidence="6 7">
    <name type="scientific">Arthrobotrys musiformis</name>
    <dbReference type="NCBI Taxonomy" id="47236"/>
    <lineage>
        <taxon>Eukaryota</taxon>
        <taxon>Fungi</taxon>
        <taxon>Dikarya</taxon>
        <taxon>Ascomycota</taxon>
        <taxon>Pezizomycotina</taxon>
        <taxon>Orbiliomycetes</taxon>
        <taxon>Orbiliales</taxon>
        <taxon>Orbiliaceae</taxon>
        <taxon>Arthrobotrys</taxon>
    </lineage>
</organism>
<dbReference type="Proteomes" id="UP001370758">
    <property type="component" value="Unassembled WGS sequence"/>
</dbReference>
<dbReference type="InterPro" id="IPR002130">
    <property type="entry name" value="Cyclophilin-type_PPIase_dom"/>
</dbReference>
<evidence type="ECO:0000256" key="1">
    <source>
        <dbReference type="ARBA" id="ARBA00000971"/>
    </source>
</evidence>
<dbReference type="PROSITE" id="PS50072">
    <property type="entry name" value="CSA_PPIASE_2"/>
    <property type="match status" value="1"/>
</dbReference>
<dbReference type="GO" id="GO:0003755">
    <property type="term" value="F:peptidyl-prolyl cis-trans isomerase activity"/>
    <property type="evidence" value="ECO:0007669"/>
    <property type="project" value="UniProtKB-UniRule"/>
</dbReference>
<dbReference type="PANTHER" id="PTHR45625:SF4">
    <property type="entry name" value="PEPTIDYLPROLYL ISOMERASE DOMAIN AND WD REPEAT-CONTAINING PROTEIN 1"/>
    <property type="match status" value="1"/>
</dbReference>
<evidence type="ECO:0000313" key="7">
    <source>
        <dbReference type="Proteomes" id="UP001370758"/>
    </source>
</evidence>
<reference evidence="6 7" key="1">
    <citation type="submission" date="2023-08" db="EMBL/GenBank/DDBJ databases">
        <authorList>
            <person name="Palmer J.M."/>
        </authorList>
    </citation>
    <scope>NUCLEOTIDE SEQUENCE [LARGE SCALE GENOMIC DNA]</scope>
    <source>
        <strain evidence="6 7">TWF481</strain>
    </source>
</reference>
<dbReference type="GO" id="GO:0071013">
    <property type="term" value="C:catalytic step 2 spliceosome"/>
    <property type="evidence" value="ECO:0007669"/>
    <property type="project" value="TreeGrafter"/>
</dbReference>
<dbReference type="AlphaFoldDB" id="A0AAV9WQW3"/>
<evidence type="ECO:0000256" key="3">
    <source>
        <dbReference type="ARBA" id="ARBA00023235"/>
    </source>
</evidence>
<protein>
    <recommendedName>
        <fullName evidence="4">Peptidyl-prolyl cis-trans isomerase</fullName>
        <shortName evidence="4">PPIase</shortName>
        <ecNumber evidence="4">5.2.1.8</ecNumber>
    </recommendedName>
</protein>
<dbReference type="Gene3D" id="2.40.100.10">
    <property type="entry name" value="Cyclophilin-like"/>
    <property type="match status" value="1"/>
</dbReference>
<comment type="function">
    <text evidence="4">PPIases accelerate the folding of proteins. It catalyzes the cis-trans isomerization of proline imidic peptide bonds in oligopeptides.</text>
</comment>
<evidence type="ECO:0000313" key="6">
    <source>
        <dbReference type="EMBL" id="KAK6511962.1"/>
    </source>
</evidence>
<comment type="caution">
    <text evidence="6">The sequence shown here is derived from an EMBL/GenBank/DDBJ whole genome shotgun (WGS) entry which is preliminary data.</text>
</comment>
<dbReference type="Pfam" id="PF00160">
    <property type="entry name" value="Pro_isomerase"/>
    <property type="match status" value="1"/>
</dbReference>
<sequence>MRLGLVRIFPRWFRRATTIRLYSIESSKISCMIQGGDPTGSGRGGESIYGDQPLDDPHPLLKHSGAGIISMANSGPKTEGSQFFITLAPTPWLDGKHIIFGRIKSGMSIVRKIGMVETDGSDKPTTEVKIREAYMLGRDAGLDNETEIEA</sequence>
<evidence type="ECO:0000259" key="5">
    <source>
        <dbReference type="PROSITE" id="PS50072"/>
    </source>
</evidence>
<gene>
    <name evidence="6" type="primary">CYP1_1</name>
    <name evidence="6" type="ORF">TWF481_000861</name>
</gene>
<evidence type="ECO:0000256" key="2">
    <source>
        <dbReference type="ARBA" id="ARBA00023110"/>
    </source>
</evidence>
<comment type="catalytic activity">
    <reaction evidence="1 4">
        <text>[protein]-peptidylproline (omega=180) = [protein]-peptidylproline (omega=0)</text>
        <dbReference type="Rhea" id="RHEA:16237"/>
        <dbReference type="Rhea" id="RHEA-COMP:10747"/>
        <dbReference type="Rhea" id="RHEA-COMP:10748"/>
        <dbReference type="ChEBI" id="CHEBI:83833"/>
        <dbReference type="ChEBI" id="CHEBI:83834"/>
        <dbReference type="EC" id="5.2.1.8"/>
    </reaction>
</comment>
<name>A0AAV9WQW3_9PEZI</name>
<proteinExistence type="inferred from homology"/>
<dbReference type="PANTHER" id="PTHR45625">
    <property type="entry name" value="PEPTIDYL-PROLYL CIS-TRANS ISOMERASE-RELATED"/>
    <property type="match status" value="1"/>
</dbReference>
<dbReference type="InterPro" id="IPR029000">
    <property type="entry name" value="Cyclophilin-like_dom_sf"/>
</dbReference>